<dbReference type="EMBL" id="DWYS01000001">
    <property type="protein sequence ID" value="HJB06247.1"/>
    <property type="molecule type" value="Genomic_DNA"/>
</dbReference>
<dbReference type="GO" id="GO:0006508">
    <property type="term" value="P:proteolysis"/>
    <property type="evidence" value="ECO:0007669"/>
    <property type="project" value="UniProtKB-KW"/>
</dbReference>
<dbReference type="SUPFAM" id="SSF50156">
    <property type="entry name" value="PDZ domain-like"/>
    <property type="match status" value="1"/>
</dbReference>
<dbReference type="GO" id="GO:0004222">
    <property type="term" value="F:metalloendopeptidase activity"/>
    <property type="evidence" value="ECO:0007669"/>
    <property type="project" value="InterPro"/>
</dbReference>
<evidence type="ECO:0000313" key="13">
    <source>
        <dbReference type="EMBL" id="HJB06247.1"/>
    </source>
</evidence>
<sequence>MSLIAAVLIFGLIILIHEFGHFLLAKRNGIGVLEFSLGMGPRLVSFRKGETRYSIKLLPFGGSCMMLGEDEEEAASNAFGNKSVWARISVVAAGPFFNFLLAWLLAMALVGFTGYSEALVADTEEGYPAREAGIQAGDVVTKINGRAVHAYRDINLYTLTHPGKAIEVTCERIGEDGEKTSYTSLLEPVWDPERGMYRIGVLFDGTYYSAKSPLTLMAQGIYEVEFCIRYVFDTFYMMFRGLVTIDDLSGPVGIVSAIDSTVEEAAPYGLATVALSLVSLSILLSANLGVMNLLPIPALDGGRLVFLLLEAVRGKPIDREKEGMVHLAGMMLLMALMIFVLFNDVRKLF</sequence>
<evidence type="ECO:0000256" key="8">
    <source>
        <dbReference type="ARBA" id="ARBA00022989"/>
    </source>
</evidence>
<evidence type="ECO:0000313" key="14">
    <source>
        <dbReference type="Proteomes" id="UP000886804"/>
    </source>
</evidence>
<dbReference type="Pfam" id="PF02163">
    <property type="entry name" value="Peptidase_M50"/>
    <property type="match status" value="1"/>
</dbReference>
<evidence type="ECO:0000256" key="7">
    <source>
        <dbReference type="ARBA" id="ARBA00022833"/>
    </source>
</evidence>
<keyword evidence="10 11" id="KW-0472">Membrane</keyword>
<protein>
    <submittedName>
        <fullName evidence="13">Site-2 protease family protein</fullName>
    </submittedName>
</protein>
<dbReference type="Proteomes" id="UP000886804">
    <property type="component" value="Unassembled WGS sequence"/>
</dbReference>
<comment type="similarity">
    <text evidence="3">Belongs to the peptidase M50B family.</text>
</comment>
<dbReference type="CDD" id="cd06163">
    <property type="entry name" value="S2P-M50_PDZ_RseP-like"/>
    <property type="match status" value="1"/>
</dbReference>
<accession>A0A9D2RKQ6</accession>
<dbReference type="InterPro" id="IPR036034">
    <property type="entry name" value="PDZ_sf"/>
</dbReference>
<feature type="domain" description="PDZ" evidence="12">
    <location>
        <begin position="110"/>
        <end position="148"/>
    </location>
</feature>
<dbReference type="InterPro" id="IPR004387">
    <property type="entry name" value="Pept_M50_Zn"/>
</dbReference>
<dbReference type="Gene3D" id="2.30.42.10">
    <property type="match status" value="1"/>
</dbReference>
<keyword evidence="5 11" id="KW-0812">Transmembrane</keyword>
<dbReference type="AlphaFoldDB" id="A0A9D2RKQ6"/>
<comment type="subcellular location">
    <subcellularLocation>
        <location evidence="2">Membrane</location>
        <topology evidence="2">Multi-pass membrane protein</topology>
    </subcellularLocation>
</comment>
<dbReference type="PANTHER" id="PTHR42837">
    <property type="entry name" value="REGULATOR OF SIGMA-E PROTEASE RSEP"/>
    <property type="match status" value="1"/>
</dbReference>
<comment type="caution">
    <text evidence="13">The sequence shown here is derived from an EMBL/GenBank/DDBJ whole genome shotgun (WGS) entry which is preliminary data.</text>
</comment>
<dbReference type="InterPro" id="IPR041489">
    <property type="entry name" value="PDZ_6"/>
</dbReference>
<dbReference type="PANTHER" id="PTHR42837:SF2">
    <property type="entry name" value="MEMBRANE METALLOPROTEASE ARASP2, CHLOROPLASTIC-RELATED"/>
    <property type="match status" value="1"/>
</dbReference>
<dbReference type="PROSITE" id="PS50106">
    <property type="entry name" value="PDZ"/>
    <property type="match status" value="1"/>
</dbReference>
<keyword evidence="7" id="KW-0862">Zinc</keyword>
<evidence type="ECO:0000256" key="11">
    <source>
        <dbReference type="SAM" id="Phobius"/>
    </source>
</evidence>
<evidence type="ECO:0000259" key="12">
    <source>
        <dbReference type="PROSITE" id="PS50106"/>
    </source>
</evidence>
<feature type="transmembrane region" description="Helical" evidence="11">
    <location>
        <begin position="84"/>
        <end position="106"/>
    </location>
</feature>
<keyword evidence="9" id="KW-0482">Metalloprotease</keyword>
<gene>
    <name evidence="13" type="ORF">H9716_00050</name>
</gene>
<dbReference type="Pfam" id="PF17820">
    <property type="entry name" value="PDZ_6"/>
    <property type="match status" value="1"/>
</dbReference>
<reference evidence="13" key="2">
    <citation type="submission" date="2021-04" db="EMBL/GenBank/DDBJ databases">
        <authorList>
            <person name="Gilroy R."/>
        </authorList>
    </citation>
    <scope>NUCLEOTIDE SEQUENCE</scope>
    <source>
        <strain evidence="13">CHK188-4685</strain>
    </source>
</reference>
<evidence type="ECO:0000256" key="3">
    <source>
        <dbReference type="ARBA" id="ARBA00007931"/>
    </source>
</evidence>
<evidence type="ECO:0000256" key="6">
    <source>
        <dbReference type="ARBA" id="ARBA00022801"/>
    </source>
</evidence>
<reference evidence="13" key="1">
    <citation type="journal article" date="2021" name="PeerJ">
        <title>Extensive microbial diversity within the chicken gut microbiome revealed by metagenomics and culture.</title>
        <authorList>
            <person name="Gilroy R."/>
            <person name="Ravi A."/>
            <person name="Getino M."/>
            <person name="Pursley I."/>
            <person name="Horton D.L."/>
            <person name="Alikhan N.F."/>
            <person name="Baker D."/>
            <person name="Gharbi K."/>
            <person name="Hall N."/>
            <person name="Watson M."/>
            <person name="Adriaenssens E.M."/>
            <person name="Foster-Nyarko E."/>
            <person name="Jarju S."/>
            <person name="Secka A."/>
            <person name="Antonio M."/>
            <person name="Oren A."/>
            <person name="Chaudhuri R.R."/>
            <person name="La Ragione R."/>
            <person name="Hildebrand F."/>
            <person name="Pallen M.J."/>
        </authorList>
    </citation>
    <scope>NUCLEOTIDE SEQUENCE</scope>
    <source>
        <strain evidence="13">CHK188-4685</strain>
    </source>
</reference>
<feature type="transmembrane region" description="Helical" evidence="11">
    <location>
        <begin position="268"/>
        <end position="288"/>
    </location>
</feature>
<dbReference type="InterPro" id="IPR008915">
    <property type="entry name" value="Peptidase_M50"/>
</dbReference>
<evidence type="ECO:0000256" key="9">
    <source>
        <dbReference type="ARBA" id="ARBA00023049"/>
    </source>
</evidence>
<keyword evidence="8 11" id="KW-1133">Transmembrane helix</keyword>
<keyword evidence="6" id="KW-0378">Hydrolase</keyword>
<evidence type="ECO:0000256" key="10">
    <source>
        <dbReference type="ARBA" id="ARBA00023136"/>
    </source>
</evidence>
<proteinExistence type="inferred from homology"/>
<name>A0A9D2RKQ6_9FIRM</name>
<evidence type="ECO:0000256" key="4">
    <source>
        <dbReference type="ARBA" id="ARBA00022670"/>
    </source>
</evidence>
<evidence type="ECO:0000256" key="5">
    <source>
        <dbReference type="ARBA" id="ARBA00022692"/>
    </source>
</evidence>
<evidence type="ECO:0000256" key="1">
    <source>
        <dbReference type="ARBA" id="ARBA00001947"/>
    </source>
</evidence>
<keyword evidence="4 13" id="KW-0645">Protease</keyword>
<organism evidence="13 14">
    <name type="scientific">Candidatus Enterocloster faecavium</name>
    <dbReference type="NCBI Taxonomy" id="2838560"/>
    <lineage>
        <taxon>Bacteria</taxon>
        <taxon>Bacillati</taxon>
        <taxon>Bacillota</taxon>
        <taxon>Clostridia</taxon>
        <taxon>Lachnospirales</taxon>
        <taxon>Lachnospiraceae</taxon>
        <taxon>Enterocloster</taxon>
    </lineage>
</organism>
<evidence type="ECO:0000256" key="2">
    <source>
        <dbReference type="ARBA" id="ARBA00004141"/>
    </source>
</evidence>
<dbReference type="GO" id="GO:0016020">
    <property type="term" value="C:membrane"/>
    <property type="evidence" value="ECO:0007669"/>
    <property type="project" value="UniProtKB-SubCell"/>
</dbReference>
<feature type="transmembrane region" description="Helical" evidence="11">
    <location>
        <begin position="324"/>
        <end position="342"/>
    </location>
</feature>
<dbReference type="InterPro" id="IPR001478">
    <property type="entry name" value="PDZ"/>
</dbReference>
<comment type="cofactor">
    <cofactor evidence="1">
        <name>Zn(2+)</name>
        <dbReference type="ChEBI" id="CHEBI:29105"/>
    </cofactor>
</comment>